<dbReference type="KEGG" id="scd:Spica_1589"/>
<reference evidence="3" key="1">
    <citation type="journal article" date="2013" name="Stand. Genomic Sci.">
        <title>Genome sequence of the thermophilic fresh-water bacterium Spirochaeta caldaria type strain (H1(T)), reclassification of Spirochaeta caldaria, Spirochaeta stenostrepta, and Spirochaeta zuelzerae in the genus Treponema as Treponema caldaria comb. nov., Treponema stenostrepta comb. nov., and Treponema zuelzerae comb. nov., and emendation of the genus Treponema.</title>
        <authorList>
            <person name="Abt B."/>
            <person name="Goker M."/>
            <person name="Scheuner C."/>
            <person name="Han C."/>
            <person name="Lu M."/>
            <person name="Misra M."/>
            <person name="Lapidus A."/>
            <person name="Nolan M."/>
            <person name="Lucas S."/>
            <person name="Hammon N."/>
            <person name="Deshpande S."/>
            <person name="Cheng J.F."/>
            <person name="Tapia R."/>
            <person name="Goodwin L.A."/>
            <person name="Pitluck S."/>
            <person name="Liolios K."/>
            <person name="Pagani I."/>
            <person name="Ivanova N."/>
            <person name="Mavromatis K."/>
            <person name="Mikhailova N."/>
            <person name="Huntemann M."/>
            <person name="Pati A."/>
            <person name="Chen A."/>
            <person name="Palaniappan K."/>
            <person name="Land M."/>
            <person name="Hauser L."/>
            <person name="Jeffries C.D."/>
            <person name="Rohde M."/>
            <person name="Spring S."/>
            <person name="Gronow S."/>
            <person name="Detter J.C."/>
            <person name="Bristow J."/>
            <person name="Eisen J.A."/>
            <person name="Markowitz V."/>
            <person name="Hugenholtz P."/>
            <person name="Kyrpides N.C."/>
            <person name="Woyke T."/>
            <person name="Klenk H.P."/>
        </authorList>
    </citation>
    <scope>NUCLEOTIDE SEQUENCE</scope>
    <source>
        <strain evidence="3">ATCC 51460 / DSM 7334 / H1</strain>
    </source>
</reference>
<dbReference type="EMBL" id="CP002868">
    <property type="protein sequence ID" value="AEJ19732.1"/>
    <property type="molecule type" value="Genomic_DNA"/>
</dbReference>
<dbReference type="HOGENOM" id="CLU_749921_0_0_12"/>
<dbReference type="AlphaFoldDB" id="F8F0M5"/>
<organism evidence="2 3">
    <name type="scientific">Gracilinema caldarium (strain ATCC 51460 / DSM 7334 / H1)</name>
    <name type="common">Treponema caldarium</name>
    <dbReference type="NCBI Taxonomy" id="744872"/>
    <lineage>
        <taxon>Bacteria</taxon>
        <taxon>Pseudomonadati</taxon>
        <taxon>Spirochaetota</taxon>
        <taxon>Spirochaetia</taxon>
        <taxon>Spirochaetales</taxon>
        <taxon>Breznakiellaceae</taxon>
        <taxon>Gracilinema</taxon>
    </lineage>
</organism>
<dbReference type="OrthoDB" id="358587at2"/>
<feature type="domain" description="PilZ" evidence="1">
    <location>
        <begin position="216"/>
        <end position="326"/>
    </location>
</feature>
<evidence type="ECO:0000259" key="1">
    <source>
        <dbReference type="Pfam" id="PF07238"/>
    </source>
</evidence>
<name>F8F0M5_GRAC1</name>
<dbReference type="eggNOG" id="COG5581">
    <property type="taxonomic scope" value="Bacteria"/>
</dbReference>
<accession>F8F0M5</accession>
<protein>
    <submittedName>
        <fullName evidence="2">Type IV pilus assembly PilZ</fullName>
    </submittedName>
</protein>
<dbReference type="Pfam" id="PF07238">
    <property type="entry name" value="PilZ"/>
    <property type="match status" value="1"/>
</dbReference>
<dbReference type="STRING" id="744872.Spica_1589"/>
<keyword evidence="3" id="KW-1185">Reference proteome</keyword>
<evidence type="ECO:0000313" key="3">
    <source>
        <dbReference type="Proteomes" id="UP000000503"/>
    </source>
</evidence>
<gene>
    <name evidence="2" type="ordered locus">Spica_1589</name>
</gene>
<dbReference type="RefSeq" id="WP_013969041.1">
    <property type="nucleotide sequence ID" value="NC_015732.1"/>
</dbReference>
<proteinExistence type="predicted"/>
<dbReference type="GO" id="GO:0035438">
    <property type="term" value="F:cyclic-di-GMP binding"/>
    <property type="evidence" value="ECO:0007669"/>
    <property type="project" value="InterPro"/>
</dbReference>
<sequence>MLYFMLIIIATISLIILLTFRSDSKEKYSWLEFFAKGKDAGFSFGELQLLRKLAISAELEDPTTLFWSEKQLDRCIRELIKKAEVTGASRNQETQDFLSKLYEYRKKIEFEHPRYKKGITSSRSIGETQPIKILIDGMGVYKSQVVANSDRFLTIQKPNIPPQKGYIVWKGKRLAIYFWRKDDAGYVFDSYVLDEAMARGMIVLQIAHSDSLFRTQKRRSIRARTHKPAYLYLPPIEEAPEKIEIKPGLRCIIEDLSDTGCAITIGGKGVEGLRVKVQFEIDNQPVVMNGTVRSVDYDEEKKRSLLHVEAVPLSLTTRNRILAEVFGVKPDNTFDYLFYEDEIKSEKTPVLSMEGTNEVR</sequence>
<evidence type="ECO:0000313" key="2">
    <source>
        <dbReference type="EMBL" id="AEJ19732.1"/>
    </source>
</evidence>
<dbReference type="Proteomes" id="UP000000503">
    <property type="component" value="Chromosome"/>
</dbReference>
<dbReference type="InterPro" id="IPR009875">
    <property type="entry name" value="PilZ_domain"/>
</dbReference>
<dbReference type="Gene3D" id="2.40.10.220">
    <property type="entry name" value="predicted glycosyltransferase like domains"/>
    <property type="match status" value="1"/>
</dbReference>